<organism evidence="3 5">
    <name type="scientific">Cannabis sativa</name>
    <name type="common">Hemp</name>
    <name type="synonym">Marijuana</name>
    <dbReference type="NCBI Taxonomy" id="3483"/>
    <lineage>
        <taxon>Eukaryota</taxon>
        <taxon>Viridiplantae</taxon>
        <taxon>Streptophyta</taxon>
        <taxon>Embryophyta</taxon>
        <taxon>Tracheophyta</taxon>
        <taxon>Spermatophyta</taxon>
        <taxon>Magnoliopsida</taxon>
        <taxon>eudicotyledons</taxon>
        <taxon>Gunneridae</taxon>
        <taxon>Pentapetalae</taxon>
        <taxon>rosids</taxon>
        <taxon>fabids</taxon>
        <taxon>Rosales</taxon>
        <taxon>Cannabaceae</taxon>
        <taxon>Cannabis</taxon>
    </lineage>
</organism>
<feature type="region of interest" description="Disordered" evidence="1">
    <location>
        <begin position="58"/>
        <end position="92"/>
    </location>
</feature>
<dbReference type="AlphaFoldDB" id="A0A7J6I2M9"/>
<evidence type="ECO:0000313" key="3">
    <source>
        <dbReference type="EMBL" id="KAF4401656.1"/>
    </source>
</evidence>
<evidence type="ECO:0000313" key="2">
    <source>
        <dbReference type="EMBL" id="KAF4372969.1"/>
    </source>
</evidence>
<name>A0A7J6I2M9_CANSA</name>
<gene>
    <name evidence="2" type="ORF">F8388_010996</name>
    <name evidence="3" type="ORF">G4B88_001850</name>
</gene>
<comment type="caution">
    <text evidence="3">The sequence shown here is derived from an EMBL/GenBank/DDBJ whole genome shotgun (WGS) entry which is preliminary data.</text>
</comment>
<evidence type="ECO:0000313" key="5">
    <source>
        <dbReference type="Proteomes" id="UP000583929"/>
    </source>
</evidence>
<proteinExistence type="predicted"/>
<keyword evidence="5" id="KW-1185">Reference proteome</keyword>
<dbReference type="PANTHER" id="PTHR34670">
    <property type="entry name" value="EXPRESSED PROTEIN"/>
    <property type="match status" value="1"/>
</dbReference>
<evidence type="ECO:0000313" key="4">
    <source>
        <dbReference type="Proteomes" id="UP000525078"/>
    </source>
</evidence>
<sequence length="92" mass="10046">MEGLIPFVYKVIVEYKNGNNNRQEHHHDLLSSWLINNDSPMASIAYIRLPGGDSGRFQSSPFARASSSSSTSSVSSSSSGVQYSPVRRRVAA</sequence>
<dbReference type="Proteomes" id="UP000583929">
    <property type="component" value="Unassembled WGS sequence"/>
</dbReference>
<accession>A0A7J6I2M9</accession>
<dbReference type="PANTHER" id="PTHR34670:SF8">
    <property type="entry name" value="EXPRESSED PROTEIN"/>
    <property type="match status" value="1"/>
</dbReference>
<reference evidence="4 5" key="1">
    <citation type="journal article" date="2020" name="bioRxiv">
        <title>Sequence and annotation of 42 cannabis genomes reveals extensive copy number variation in cannabinoid synthesis and pathogen resistance genes.</title>
        <authorList>
            <person name="Mckernan K.J."/>
            <person name="Helbert Y."/>
            <person name="Kane L.T."/>
            <person name="Ebling H."/>
            <person name="Zhang L."/>
            <person name="Liu B."/>
            <person name="Eaton Z."/>
            <person name="Mclaughlin S."/>
            <person name="Kingan S."/>
            <person name="Baybayan P."/>
            <person name="Concepcion G."/>
            <person name="Jordan M."/>
            <person name="Riva A."/>
            <person name="Barbazuk W."/>
            <person name="Harkins T."/>
        </authorList>
    </citation>
    <scope>NUCLEOTIDE SEQUENCE [LARGE SCALE GENOMIC DNA]</scope>
    <source>
        <strain evidence="4 5">cv. Jamaican Lion 4</strain>
        <strain evidence="3">Father</strain>
        <strain evidence="2">Mother</strain>
        <tissue evidence="3">Leaf</tissue>
    </source>
</reference>
<dbReference type="EMBL" id="JAATIP010000102">
    <property type="protein sequence ID" value="KAF4372969.1"/>
    <property type="molecule type" value="Genomic_DNA"/>
</dbReference>
<protein>
    <submittedName>
        <fullName evidence="3">Uncharacterized protein</fullName>
    </submittedName>
</protein>
<feature type="compositionally biased region" description="Low complexity" evidence="1">
    <location>
        <begin position="66"/>
        <end position="79"/>
    </location>
</feature>
<dbReference type="Proteomes" id="UP000525078">
    <property type="component" value="Unassembled WGS sequence"/>
</dbReference>
<evidence type="ECO:0000256" key="1">
    <source>
        <dbReference type="SAM" id="MobiDB-lite"/>
    </source>
</evidence>
<dbReference type="EMBL" id="JAATIQ010000012">
    <property type="protein sequence ID" value="KAF4401656.1"/>
    <property type="molecule type" value="Genomic_DNA"/>
</dbReference>